<dbReference type="PROSITE" id="PS01209">
    <property type="entry name" value="LDLRA_1"/>
    <property type="match status" value="1"/>
</dbReference>
<evidence type="ECO:0000256" key="13">
    <source>
        <dbReference type="ARBA" id="ARBA00023170"/>
    </source>
</evidence>
<dbReference type="Pfam" id="PF15901">
    <property type="entry name" value="Sortilin_C"/>
    <property type="match status" value="1"/>
</dbReference>
<dbReference type="SUPFAM" id="SSF63825">
    <property type="entry name" value="YWTD domain"/>
    <property type="match status" value="1"/>
</dbReference>
<feature type="chain" id="PRO_5041209554" description="VPS10 domain-containing protein" evidence="17">
    <location>
        <begin position="20"/>
        <end position="1267"/>
    </location>
</feature>
<dbReference type="PANTHER" id="PTHR12106:SF27">
    <property type="entry name" value="SORTILIN-RELATED RECEPTOR"/>
    <property type="match status" value="1"/>
</dbReference>
<evidence type="ECO:0000256" key="12">
    <source>
        <dbReference type="ARBA" id="ARBA00023157"/>
    </source>
</evidence>
<proteinExistence type="predicted"/>
<evidence type="ECO:0000256" key="1">
    <source>
        <dbReference type="ARBA" id="ARBA00004177"/>
    </source>
</evidence>
<dbReference type="SMART" id="SM00602">
    <property type="entry name" value="VPS10"/>
    <property type="match status" value="1"/>
</dbReference>
<dbReference type="FunFam" id="4.10.400.10:FF:000034">
    <property type="entry name" value="Low-density lipoprotein receptor-related protein 2"/>
    <property type="match status" value="1"/>
</dbReference>
<keyword evidence="4" id="KW-1003">Cell membrane</keyword>
<comment type="subcellular location">
    <subcellularLocation>
        <location evidence="2">Cell membrane</location>
        <topology evidence="2">Single-pass type I membrane protein</topology>
    </subcellularLocation>
    <subcellularLocation>
        <location evidence="3">Endoplasmic reticulum membrane</location>
        <topology evidence="3">Single-pass membrane protein</topology>
    </subcellularLocation>
    <subcellularLocation>
        <location evidence="1">Endosome</location>
    </subcellularLocation>
</comment>
<dbReference type="PRINTS" id="PR00261">
    <property type="entry name" value="LDLRECEPTOR"/>
</dbReference>
<dbReference type="Gene3D" id="2.10.70.80">
    <property type="match status" value="1"/>
</dbReference>
<organism evidence="19 20">
    <name type="scientific">Zophobas morio</name>
    <dbReference type="NCBI Taxonomy" id="2755281"/>
    <lineage>
        <taxon>Eukaryota</taxon>
        <taxon>Metazoa</taxon>
        <taxon>Ecdysozoa</taxon>
        <taxon>Arthropoda</taxon>
        <taxon>Hexapoda</taxon>
        <taxon>Insecta</taxon>
        <taxon>Pterygota</taxon>
        <taxon>Neoptera</taxon>
        <taxon>Endopterygota</taxon>
        <taxon>Coleoptera</taxon>
        <taxon>Polyphaga</taxon>
        <taxon>Cucujiformia</taxon>
        <taxon>Tenebrionidae</taxon>
        <taxon>Zophobas</taxon>
    </lineage>
</organism>
<feature type="disulfide bond" evidence="15">
    <location>
        <begin position="1180"/>
        <end position="1195"/>
    </location>
</feature>
<dbReference type="InterPro" id="IPR050310">
    <property type="entry name" value="VPS10-sortilin"/>
</dbReference>
<feature type="signal peptide" evidence="17">
    <location>
        <begin position="1"/>
        <end position="19"/>
    </location>
</feature>
<feature type="domain" description="VPS10" evidence="18">
    <location>
        <begin position="98"/>
        <end position="728"/>
    </location>
</feature>
<feature type="disulfide bond" evidence="15">
    <location>
        <begin position="1080"/>
        <end position="1092"/>
    </location>
</feature>
<dbReference type="SUPFAM" id="SSF110296">
    <property type="entry name" value="Oligoxyloglucan reducing end-specific cellobiohydrolase"/>
    <property type="match status" value="1"/>
</dbReference>
<dbReference type="InterPro" id="IPR031777">
    <property type="entry name" value="Sortilin_C"/>
</dbReference>
<keyword evidence="8" id="KW-0677">Repeat</keyword>
<evidence type="ECO:0000256" key="15">
    <source>
        <dbReference type="PROSITE-ProRule" id="PRU00124"/>
    </source>
</evidence>
<dbReference type="GO" id="GO:0006897">
    <property type="term" value="P:endocytosis"/>
    <property type="evidence" value="ECO:0007669"/>
    <property type="project" value="UniProtKB-KW"/>
</dbReference>
<dbReference type="SUPFAM" id="SSF57424">
    <property type="entry name" value="LDL receptor-like module"/>
    <property type="match status" value="5"/>
</dbReference>
<dbReference type="Gene3D" id="2.130.10.10">
    <property type="entry name" value="YVTN repeat-like/Quinoprotein amine dehydrogenase"/>
    <property type="match status" value="1"/>
</dbReference>
<dbReference type="FunFam" id="3.30.60.270:FF:000002">
    <property type="entry name" value="Sortilin-related receptor isoform A"/>
    <property type="match status" value="1"/>
</dbReference>
<sequence length="1267" mass="144282">MKNVSVLLVVCLFFVHNEAAEQKIQGKTLYGCADAPQGLDRTVIIDRDEVPPLVGIERSTDNITLESKINHLNDTHKQLVVHWVGNGSNVIICLARDPNTSQDSEPSALYISYDNGDTYENKTNLFKVSNESDQTYATLEKFYIHPTYNTHLVFTDIKNKLLFVTTNHGQDIKKITLDFSPIQVSFHELEPSVFIVLDQLHRLWVTEDFGNTFRQMQDSVRSFHWVKESDSLHSLVVQRMETDGYNTILYSNDLFLNGWGTVRATNISDFCVKDDYLFTTKVSPTGVLELYLSYKLGKEKRGLFHTKVDIRSYFIVDVTSNRALVVVSDSDTVSHLHVSDYLDNEDDVVMFMFSLVDVLSYFPNSTLNYTWIHRVPENAFVDVYKVEGLSGIYIASQVVPNPELFNNNVSLWNLRSYITFDHGHTWRLIQAPERDVDGHPIPCSVNTNCSLHLSLEFNQRYSGNRSTSILSSKSVPGLIIATGVVGKSLDGHHGIYVSNDAGLTWRQVLNDSYLFNMGDHGGILTAIEFSKLNGETRYILYSSDEGEKWQQAKFHRENIRLYGLTTEPGENTTVFTVFGSLPEDQQWTIFKLELRNAFKYNCSKDDYTTWPSSNQNNISCVLGQQLTYQRRKHHANCYNGENFDTSTSTVPCSCDFRDYLCDFGFVRSSVGHCVRNSSIKHDPYQEPLICNPYEFYSRTKGYRKIPGDVCIDGDQYLPEEVLCPFNEVQDFLLLSQKKNIRRYNLITRKLELLPVKRLGNVVAFDFDMKTNCFYWGDIIFKTIERQCLNGSKPEILVSTDLVNVEGMALDWMSNNLYFVVGKSSKIELIRTDTNHSGSMRRTVLGPNDLQKPRGIALHPKAGYMFWTDWAYANASIGRADLDGKNIKKLFGAERVKWPNGITVDYIAERIYWVDAAFDYIASSDLHGDFFEYVIYKDKAVAHPFSIAVFKTKMYWTDWRNRAMFSADKDGQSDKEILGTFQYAMGLKVYGHGVRTGSNSCTDTSCSYICVGKPGNGKACLCPDDMELKNNTCHPLPTNPVQNNCSSNLFACDGKCIPKQWRCDRSIDCLDGLDEKDCQTCSKQLFGCDSDRCILAAARCDDTYDCKDKSDEQDCASPCKSDEFDCKWGSGRCVPQTQQCDGKEDCGNGLDEMNCENKTCSDNEFSCGGRYNVCILYDRVCDGIRDCSDGRDEANCTTTPPTQREKGICQNDWMFKCANQKCVASWWKCDGMDDCGDGSDEEECRNTRRRRRRRRRIIQTTLNTTYLE</sequence>
<dbReference type="SMART" id="SM00135">
    <property type="entry name" value="LY"/>
    <property type="match status" value="5"/>
</dbReference>
<feature type="disulfide bond" evidence="15">
    <location>
        <begin position="1099"/>
        <end position="1114"/>
    </location>
</feature>
<evidence type="ECO:0000256" key="17">
    <source>
        <dbReference type="SAM" id="SignalP"/>
    </source>
</evidence>
<reference evidence="19" key="1">
    <citation type="journal article" date="2023" name="G3 (Bethesda)">
        <title>Whole genome assemblies of Zophobas morio and Tenebrio molitor.</title>
        <authorList>
            <person name="Kaur S."/>
            <person name="Stinson S.A."/>
            <person name="diCenzo G.C."/>
        </authorList>
    </citation>
    <scope>NUCLEOTIDE SEQUENCE</scope>
    <source>
        <strain evidence="19">QUZm001</strain>
    </source>
</reference>
<dbReference type="Proteomes" id="UP001168821">
    <property type="component" value="Unassembled WGS sequence"/>
</dbReference>
<gene>
    <name evidence="19" type="ORF">Zmor_009932</name>
</gene>
<comment type="caution">
    <text evidence="15">Lacks conserved residue(s) required for the propagation of feature annotation.</text>
</comment>
<keyword evidence="20" id="KW-1185">Reference proteome</keyword>
<dbReference type="FunFam" id="2.120.10.30:FF:000241">
    <property type="entry name" value="Low-density lipoprotein receptor-related protein 6"/>
    <property type="match status" value="1"/>
</dbReference>
<dbReference type="InterPro" id="IPR011042">
    <property type="entry name" value="6-blade_b-propeller_TolB-like"/>
</dbReference>
<dbReference type="InterPro" id="IPR036055">
    <property type="entry name" value="LDL_receptor-like_sf"/>
</dbReference>
<dbReference type="InterPro" id="IPR015943">
    <property type="entry name" value="WD40/YVTN_repeat-like_dom_sf"/>
</dbReference>
<feature type="repeat" description="LDL-receptor class B" evidence="16">
    <location>
        <begin position="862"/>
        <end position="907"/>
    </location>
</feature>
<keyword evidence="10" id="KW-0256">Endoplasmic reticulum</keyword>
<evidence type="ECO:0000256" key="5">
    <source>
        <dbReference type="ARBA" id="ARBA00022536"/>
    </source>
</evidence>
<keyword evidence="14" id="KW-0325">Glycoprotein</keyword>
<evidence type="ECO:0000256" key="2">
    <source>
        <dbReference type="ARBA" id="ARBA00004251"/>
    </source>
</evidence>
<dbReference type="CDD" id="cd00112">
    <property type="entry name" value="LDLa"/>
    <property type="match status" value="5"/>
</dbReference>
<keyword evidence="9" id="KW-0967">Endosome</keyword>
<dbReference type="Gene3D" id="2.120.10.30">
    <property type="entry name" value="TolB, C-terminal domain"/>
    <property type="match status" value="1"/>
</dbReference>
<dbReference type="InterPro" id="IPR006581">
    <property type="entry name" value="VPS10"/>
</dbReference>
<dbReference type="Pfam" id="PF00057">
    <property type="entry name" value="Ldl_recept_a"/>
    <property type="match status" value="5"/>
</dbReference>
<evidence type="ECO:0000256" key="16">
    <source>
        <dbReference type="PROSITE-ProRule" id="PRU00461"/>
    </source>
</evidence>
<comment type="caution">
    <text evidence="19">The sequence shown here is derived from an EMBL/GenBank/DDBJ whole genome shotgun (WGS) entry which is preliminary data.</text>
</comment>
<keyword evidence="11" id="KW-0472">Membrane</keyword>
<accession>A0AA38MIG9</accession>
<dbReference type="PROSITE" id="PS50068">
    <property type="entry name" value="LDLRA_2"/>
    <property type="match status" value="5"/>
</dbReference>
<keyword evidence="13" id="KW-0675">Receptor</keyword>
<feature type="disulfide bond" evidence="15">
    <location>
        <begin position="1228"/>
        <end position="1243"/>
    </location>
</feature>
<evidence type="ECO:0000256" key="11">
    <source>
        <dbReference type="ARBA" id="ARBA00023136"/>
    </source>
</evidence>
<name>A0AA38MIG9_9CUCU</name>
<evidence type="ECO:0000313" key="19">
    <source>
        <dbReference type="EMBL" id="KAJ3658175.1"/>
    </source>
</evidence>
<evidence type="ECO:0000256" key="9">
    <source>
        <dbReference type="ARBA" id="ARBA00022753"/>
    </source>
</evidence>
<dbReference type="Gene3D" id="3.30.60.270">
    <property type="match status" value="1"/>
</dbReference>
<feature type="disulfide bond" evidence="15">
    <location>
        <begin position="1216"/>
        <end position="1234"/>
    </location>
</feature>
<dbReference type="InterPro" id="IPR002172">
    <property type="entry name" value="LDrepeatLR_classA_rpt"/>
</dbReference>
<dbReference type="EMBL" id="JALNTZ010000003">
    <property type="protein sequence ID" value="KAJ3658175.1"/>
    <property type="molecule type" value="Genomic_DNA"/>
</dbReference>
<dbReference type="InterPro" id="IPR023415">
    <property type="entry name" value="LDLR_class-A_CS"/>
</dbReference>
<dbReference type="InterPro" id="IPR031778">
    <property type="entry name" value="Sortilin_N"/>
</dbReference>
<dbReference type="GO" id="GO:0005794">
    <property type="term" value="C:Golgi apparatus"/>
    <property type="evidence" value="ECO:0007669"/>
    <property type="project" value="TreeGrafter"/>
</dbReference>
<dbReference type="GO" id="GO:0006892">
    <property type="term" value="P:post-Golgi vesicle-mediated transport"/>
    <property type="evidence" value="ECO:0007669"/>
    <property type="project" value="TreeGrafter"/>
</dbReference>
<dbReference type="PANTHER" id="PTHR12106">
    <property type="entry name" value="SORTILIN RELATED"/>
    <property type="match status" value="1"/>
</dbReference>
<dbReference type="SMART" id="SM00192">
    <property type="entry name" value="LDLa"/>
    <property type="match status" value="5"/>
</dbReference>
<evidence type="ECO:0000313" key="20">
    <source>
        <dbReference type="Proteomes" id="UP001168821"/>
    </source>
</evidence>
<dbReference type="GO" id="GO:0005886">
    <property type="term" value="C:plasma membrane"/>
    <property type="evidence" value="ECO:0007669"/>
    <property type="project" value="UniProtKB-SubCell"/>
</dbReference>
<keyword evidence="7 17" id="KW-0732">Signal</keyword>
<feature type="disulfide bond" evidence="15">
    <location>
        <begin position="1062"/>
        <end position="1077"/>
    </location>
</feature>
<dbReference type="Pfam" id="PF15902">
    <property type="entry name" value="Sortilin-Vps10"/>
    <property type="match status" value="1"/>
</dbReference>
<keyword evidence="6" id="KW-0254">Endocytosis</keyword>
<evidence type="ECO:0000256" key="10">
    <source>
        <dbReference type="ARBA" id="ARBA00022824"/>
    </source>
</evidence>
<evidence type="ECO:0000256" key="7">
    <source>
        <dbReference type="ARBA" id="ARBA00022729"/>
    </source>
</evidence>
<evidence type="ECO:0000256" key="8">
    <source>
        <dbReference type="ARBA" id="ARBA00022737"/>
    </source>
</evidence>
<feature type="repeat" description="LDL-receptor class B" evidence="16">
    <location>
        <begin position="908"/>
        <end position="952"/>
    </location>
</feature>
<feature type="repeat" description="LDL-receptor class B" evidence="16">
    <location>
        <begin position="771"/>
        <end position="813"/>
    </location>
</feature>
<keyword evidence="12 15" id="KW-1015">Disulfide bond</keyword>
<evidence type="ECO:0000256" key="6">
    <source>
        <dbReference type="ARBA" id="ARBA00022583"/>
    </source>
</evidence>
<dbReference type="Pfam" id="PF00058">
    <property type="entry name" value="Ldl_recept_b"/>
    <property type="match status" value="1"/>
</dbReference>
<protein>
    <recommendedName>
        <fullName evidence="18">VPS10 domain-containing protein</fullName>
    </recommendedName>
</protein>
<keyword evidence="5" id="KW-0245">EGF-like domain</keyword>
<evidence type="ECO:0000256" key="14">
    <source>
        <dbReference type="ARBA" id="ARBA00023180"/>
    </source>
</evidence>
<dbReference type="Gene3D" id="4.10.400.10">
    <property type="entry name" value="Low-density Lipoprotein Receptor"/>
    <property type="match status" value="5"/>
</dbReference>
<dbReference type="InterPro" id="IPR000033">
    <property type="entry name" value="LDLR_classB_rpt"/>
</dbReference>
<dbReference type="PROSITE" id="PS51120">
    <property type="entry name" value="LDLRB"/>
    <property type="match status" value="3"/>
</dbReference>
<feature type="disulfide bond" evidence="15">
    <location>
        <begin position="1139"/>
        <end position="1154"/>
    </location>
</feature>
<dbReference type="GO" id="GO:0005789">
    <property type="term" value="C:endoplasmic reticulum membrane"/>
    <property type="evidence" value="ECO:0007669"/>
    <property type="project" value="UniProtKB-SubCell"/>
</dbReference>
<dbReference type="AlphaFoldDB" id="A0AA38MIG9"/>
<evidence type="ECO:0000256" key="3">
    <source>
        <dbReference type="ARBA" id="ARBA00004389"/>
    </source>
</evidence>
<dbReference type="GO" id="GO:0005768">
    <property type="term" value="C:endosome"/>
    <property type="evidence" value="ECO:0007669"/>
    <property type="project" value="UniProtKB-SubCell"/>
</dbReference>
<evidence type="ECO:0000259" key="18">
    <source>
        <dbReference type="SMART" id="SM00602"/>
    </source>
</evidence>
<feature type="disulfide bond" evidence="15">
    <location>
        <begin position="1087"/>
        <end position="1105"/>
    </location>
</feature>
<evidence type="ECO:0000256" key="4">
    <source>
        <dbReference type="ARBA" id="ARBA00022475"/>
    </source>
</evidence>